<dbReference type="CDD" id="cd02995">
    <property type="entry name" value="PDI_a_PDI_a'_C"/>
    <property type="match status" value="1"/>
</dbReference>
<dbReference type="PROSITE" id="PS00194">
    <property type="entry name" value="THIOREDOXIN_1"/>
    <property type="match status" value="1"/>
</dbReference>
<dbReference type="EC" id="5.3.4.1" evidence="4"/>
<dbReference type="Pfam" id="PF00085">
    <property type="entry name" value="Thioredoxin"/>
    <property type="match status" value="2"/>
</dbReference>
<evidence type="ECO:0000256" key="12">
    <source>
        <dbReference type="SAM" id="SignalP"/>
    </source>
</evidence>
<dbReference type="AlphaFoldDB" id="A0A8C4N4U3"/>
<evidence type="ECO:0000256" key="7">
    <source>
        <dbReference type="ARBA" id="ARBA00022824"/>
    </source>
</evidence>
<dbReference type="InterPro" id="IPR013766">
    <property type="entry name" value="Thioredoxin_domain"/>
</dbReference>
<evidence type="ECO:0000256" key="8">
    <source>
        <dbReference type="ARBA" id="ARBA00023157"/>
    </source>
</evidence>
<dbReference type="InterPro" id="IPR005792">
    <property type="entry name" value="Prot_disulphide_isomerase"/>
</dbReference>
<comment type="similarity">
    <text evidence="3">Belongs to the protein disulfide isomerase family.</text>
</comment>
<accession>A0A8C4N4U3</accession>
<dbReference type="Gene3D" id="3.40.30.10">
    <property type="entry name" value="Glutaredoxin"/>
    <property type="match status" value="4"/>
</dbReference>
<dbReference type="FunFam" id="3.40.30.10:FF:000042">
    <property type="entry name" value="protein disulfide-isomerase A2"/>
    <property type="match status" value="1"/>
</dbReference>
<keyword evidence="5 12" id="KW-0732">Signal</keyword>
<keyword evidence="7" id="KW-0256">Endoplasmic reticulum</keyword>
<dbReference type="CDD" id="cd02982">
    <property type="entry name" value="PDI_b'_family"/>
    <property type="match status" value="1"/>
</dbReference>
<evidence type="ECO:0000313" key="15">
    <source>
        <dbReference type="Proteomes" id="UP000694388"/>
    </source>
</evidence>
<dbReference type="GO" id="GO:0006457">
    <property type="term" value="P:protein folding"/>
    <property type="evidence" value="ECO:0007669"/>
    <property type="project" value="TreeGrafter"/>
</dbReference>
<keyword evidence="9" id="KW-0413">Isomerase</keyword>
<dbReference type="GO" id="GO:0003756">
    <property type="term" value="F:protein disulfide isomerase activity"/>
    <property type="evidence" value="ECO:0007669"/>
    <property type="project" value="UniProtKB-EC"/>
</dbReference>
<dbReference type="OMA" id="FTPWCIN"/>
<feature type="signal peptide" evidence="12">
    <location>
        <begin position="1"/>
        <end position="21"/>
    </location>
</feature>
<keyword evidence="8 11" id="KW-1015">Disulfide bond</keyword>
<evidence type="ECO:0000256" key="10">
    <source>
        <dbReference type="ARBA" id="ARBA00023284"/>
    </source>
</evidence>
<sequence length="504" mass="57129">MASSSHLVALFLLLLACVVRMQDEAVVDGEEDDVMEEDDKVIVITTKNFDEVLATHPYLLVEFYLQSCDYCKQLASEYTEAARYLHEEGSMARLGKVDGAYQRALSKEFGIPIFPTLIFFKDGDRKKPRHYKGDHNAAGILAWLARRTGPIAYELDTAASAQALLNKSDTVVLAFFNEPEGEQKRFYLEVADDFDVILFGVSSKPEVFLEFGVTEDSVIVFKKDEGRFVFNKQIEKDELYDFIKMFELPLVLHFSREVAPKLFGDLVRVHNLLFASNVSSSFPELYAEFRAAATAFRGKVIFVFVNIEDPSNEHMLDFFGLTKEALPEIRLIHMENKTQKFRPVTDELSAANIQNFCQDYLDGKLKAHYPSEEIPEDWDKDPVKVLVGKNFDNVVFTEDKAVFVMIYAPWCTHCKNLAPVWEKLGEEFKDDEGIIIAKMDATRNEVGTVQVNGYPSLYYFPAGVDKKAVKHEGSMDLEVLAKFPEEWWERGGAGRGQGAGGGRR</sequence>
<feature type="domain" description="Thioredoxin" evidence="13">
    <location>
        <begin position="10"/>
        <end position="149"/>
    </location>
</feature>
<evidence type="ECO:0000256" key="1">
    <source>
        <dbReference type="ARBA" id="ARBA00001182"/>
    </source>
</evidence>
<evidence type="ECO:0000256" key="4">
    <source>
        <dbReference type="ARBA" id="ARBA00012723"/>
    </source>
</evidence>
<keyword evidence="15" id="KW-1185">Reference proteome</keyword>
<dbReference type="PROSITE" id="PS51352">
    <property type="entry name" value="THIOREDOXIN_2"/>
    <property type="match status" value="2"/>
</dbReference>
<evidence type="ECO:0000256" key="2">
    <source>
        <dbReference type="ARBA" id="ARBA00004319"/>
    </source>
</evidence>
<reference evidence="14" key="1">
    <citation type="submission" date="2025-08" db="UniProtKB">
        <authorList>
            <consortium name="Ensembl"/>
        </authorList>
    </citation>
    <scope>IDENTIFICATION</scope>
</reference>
<dbReference type="Pfam" id="PF13848">
    <property type="entry name" value="Thioredoxin_6"/>
    <property type="match status" value="1"/>
</dbReference>
<dbReference type="CDD" id="cd02961">
    <property type="entry name" value="PDI_a_family"/>
    <property type="match status" value="1"/>
</dbReference>
<keyword evidence="6" id="KW-0677">Repeat</keyword>
<evidence type="ECO:0000256" key="11">
    <source>
        <dbReference type="PIRSR" id="PIRSR605792-51"/>
    </source>
</evidence>
<feature type="domain" description="Thioredoxin" evidence="13">
    <location>
        <begin position="347"/>
        <end position="489"/>
    </location>
</feature>
<dbReference type="CDD" id="cd02981">
    <property type="entry name" value="PDI_b_family"/>
    <property type="match status" value="1"/>
</dbReference>
<dbReference type="Ensembl" id="ENSEBUT00000001617.1">
    <property type="protein sequence ID" value="ENSEBUP00000001295.1"/>
    <property type="gene ID" value="ENSEBUG00000001168.1"/>
</dbReference>
<dbReference type="NCBIfam" id="TIGR01130">
    <property type="entry name" value="ER_PDI_fam"/>
    <property type="match status" value="1"/>
</dbReference>
<dbReference type="InterPro" id="IPR036249">
    <property type="entry name" value="Thioredoxin-like_sf"/>
</dbReference>
<evidence type="ECO:0000256" key="9">
    <source>
        <dbReference type="ARBA" id="ARBA00023235"/>
    </source>
</evidence>
<reference evidence="14" key="2">
    <citation type="submission" date="2025-09" db="UniProtKB">
        <authorList>
            <consortium name="Ensembl"/>
        </authorList>
    </citation>
    <scope>IDENTIFICATION</scope>
</reference>
<evidence type="ECO:0000259" key="13">
    <source>
        <dbReference type="PROSITE" id="PS51352"/>
    </source>
</evidence>
<comment type="catalytic activity">
    <reaction evidence="1">
        <text>Catalyzes the rearrangement of -S-S- bonds in proteins.</text>
        <dbReference type="EC" id="5.3.4.1"/>
    </reaction>
</comment>
<dbReference type="GO" id="GO:0005788">
    <property type="term" value="C:endoplasmic reticulum lumen"/>
    <property type="evidence" value="ECO:0007669"/>
    <property type="project" value="UniProtKB-SubCell"/>
</dbReference>
<feature type="disulfide bond" description="Redox-active" evidence="11">
    <location>
        <begin position="411"/>
        <end position="414"/>
    </location>
</feature>
<dbReference type="Proteomes" id="UP000694388">
    <property type="component" value="Unplaced"/>
</dbReference>
<dbReference type="GeneTree" id="ENSGT00940000157351"/>
<dbReference type="FunFam" id="3.40.30.10:FF:000027">
    <property type="entry name" value="protein disulfide-isomerase A2"/>
    <property type="match status" value="1"/>
</dbReference>
<dbReference type="GO" id="GO:0034976">
    <property type="term" value="P:response to endoplasmic reticulum stress"/>
    <property type="evidence" value="ECO:0007669"/>
    <property type="project" value="TreeGrafter"/>
</dbReference>
<dbReference type="PANTHER" id="PTHR18929">
    <property type="entry name" value="PROTEIN DISULFIDE ISOMERASE"/>
    <property type="match status" value="1"/>
</dbReference>
<protein>
    <recommendedName>
        <fullName evidence="4">protein disulfide-isomerase</fullName>
        <ecNumber evidence="4">5.3.4.1</ecNumber>
    </recommendedName>
</protein>
<evidence type="ECO:0000313" key="14">
    <source>
        <dbReference type="Ensembl" id="ENSEBUP00000001295.1"/>
    </source>
</evidence>
<feature type="disulfide bond" description="Redox-active" evidence="11">
    <location>
        <begin position="68"/>
        <end position="71"/>
    </location>
</feature>
<feature type="chain" id="PRO_5034983162" description="protein disulfide-isomerase" evidence="12">
    <location>
        <begin position="22"/>
        <end position="504"/>
    </location>
</feature>
<evidence type="ECO:0000256" key="6">
    <source>
        <dbReference type="ARBA" id="ARBA00022737"/>
    </source>
</evidence>
<dbReference type="PANTHER" id="PTHR18929:SF240">
    <property type="entry name" value="PROTEIN DISULFIDE-ISOMERASE"/>
    <property type="match status" value="1"/>
</dbReference>
<evidence type="ECO:0000256" key="3">
    <source>
        <dbReference type="ARBA" id="ARBA00006347"/>
    </source>
</evidence>
<proteinExistence type="inferred from homology"/>
<dbReference type="InterPro" id="IPR017937">
    <property type="entry name" value="Thioredoxin_CS"/>
</dbReference>
<dbReference type="SUPFAM" id="SSF52833">
    <property type="entry name" value="Thioredoxin-like"/>
    <property type="match status" value="4"/>
</dbReference>
<evidence type="ECO:0000256" key="5">
    <source>
        <dbReference type="ARBA" id="ARBA00022729"/>
    </source>
</evidence>
<keyword evidence="10 11" id="KW-0676">Redox-active center</keyword>
<organism evidence="14 15">
    <name type="scientific">Eptatretus burgeri</name>
    <name type="common">Inshore hagfish</name>
    <dbReference type="NCBI Taxonomy" id="7764"/>
    <lineage>
        <taxon>Eukaryota</taxon>
        <taxon>Metazoa</taxon>
        <taxon>Chordata</taxon>
        <taxon>Craniata</taxon>
        <taxon>Vertebrata</taxon>
        <taxon>Cyclostomata</taxon>
        <taxon>Myxini</taxon>
        <taxon>Myxiniformes</taxon>
        <taxon>Myxinidae</taxon>
        <taxon>Eptatretinae</taxon>
        <taxon>Eptatretus</taxon>
    </lineage>
</organism>
<name>A0A8C4N4U3_EPTBU</name>
<comment type="subcellular location">
    <subcellularLocation>
        <location evidence="2">Endoplasmic reticulum lumen</location>
    </subcellularLocation>
</comment>